<proteinExistence type="predicted"/>
<feature type="compositionally biased region" description="Polar residues" evidence="1">
    <location>
        <begin position="1"/>
        <end position="11"/>
    </location>
</feature>
<evidence type="ECO:0000256" key="1">
    <source>
        <dbReference type="SAM" id="MobiDB-lite"/>
    </source>
</evidence>
<dbReference type="InterPro" id="IPR042945">
    <property type="entry name" value="LBH_dom_prot"/>
</dbReference>
<dbReference type="Proteomes" id="UP000515145">
    <property type="component" value="Chromosome 24"/>
</dbReference>
<dbReference type="InterPro" id="IPR038990">
    <property type="entry name" value="LBH_dom"/>
</dbReference>
<name>A0A6P7HBB0_9TELE</name>
<feature type="domain" description="LBH" evidence="2">
    <location>
        <begin position="22"/>
        <end position="66"/>
    </location>
</feature>
<organism evidence="3 4">
    <name type="scientific">Parambassis ranga</name>
    <name type="common">Indian glassy fish</name>
    <dbReference type="NCBI Taxonomy" id="210632"/>
    <lineage>
        <taxon>Eukaryota</taxon>
        <taxon>Metazoa</taxon>
        <taxon>Chordata</taxon>
        <taxon>Craniata</taxon>
        <taxon>Vertebrata</taxon>
        <taxon>Euteleostomi</taxon>
        <taxon>Actinopterygii</taxon>
        <taxon>Neopterygii</taxon>
        <taxon>Teleostei</taxon>
        <taxon>Neoteleostei</taxon>
        <taxon>Acanthomorphata</taxon>
        <taxon>Ovalentaria</taxon>
        <taxon>Ambassidae</taxon>
        <taxon>Parambassis</taxon>
    </lineage>
</organism>
<evidence type="ECO:0000259" key="2">
    <source>
        <dbReference type="Pfam" id="PF15317"/>
    </source>
</evidence>
<reference evidence="4" key="1">
    <citation type="submission" date="2025-08" db="UniProtKB">
        <authorList>
            <consortium name="RefSeq"/>
        </authorList>
    </citation>
    <scope>IDENTIFICATION</scope>
</reference>
<dbReference type="GeneID" id="114428477"/>
<dbReference type="AlphaFoldDB" id="A0A6P7HBB0"/>
<dbReference type="PANTHER" id="PTHR14987">
    <property type="entry name" value="PROTEIN LBH-RELATED"/>
    <property type="match status" value="1"/>
</dbReference>
<feature type="region of interest" description="Disordered" evidence="1">
    <location>
        <begin position="1"/>
        <end position="21"/>
    </location>
</feature>
<dbReference type="PANTHER" id="PTHR14987:SF3">
    <property type="entry name" value="LBH DOMAIN-CONTAINING PROTEIN 2"/>
    <property type="match status" value="1"/>
</dbReference>
<sequence>MTNQVMNTCDSTVGGASGDDAESIQVFPKPLCHLPSIVVETMDGGEVESGELRWPPGDVSSDITEEYTQVTAPVKVEEPQEQVMGGV</sequence>
<evidence type="ECO:0000313" key="4">
    <source>
        <dbReference type="RefSeq" id="XP_028252715.1"/>
    </source>
</evidence>
<dbReference type="Pfam" id="PF15317">
    <property type="entry name" value="Lbh"/>
    <property type="match status" value="1"/>
</dbReference>
<accession>A0A6P7HBB0</accession>
<dbReference type="OrthoDB" id="9421103at2759"/>
<dbReference type="InParanoid" id="A0A6P7HBB0"/>
<dbReference type="RefSeq" id="XP_028252715.1">
    <property type="nucleotide sequence ID" value="XM_028396914.1"/>
</dbReference>
<protein>
    <submittedName>
        <fullName evidence="4">Protein LBH-like</fullName>
    </submittedName>
</protein>
<keyword evidence="3" id="KW-1185">Reference proteome</keyword>
<gene>
    <name evidence="4" type="primary">LOC114428477</name>
</gene>
<evidence type="ECO:0000313" key="3">
    <source>
        <dbReference type="Proteomes" id="UP000515145"/>
    </source>
</evidence>